<dbReference type="Proteomes" id="UP000499080">
    <property type="component" value="Unassembled WGS sequence"/>
</dbReference>
<dbReference type="OrthoDB" id="7456008at2759"/>
<accession>A0A4Y2B7U0</accession>
<sequence>MLGMCLLPHFFSPPGNDALFDIARATPGHSYFFSPPGNNTLFEIAHARHLEDTIFALFNSRFFRCLKEKEVTGDASCRKQNIRKRERRVVETDEEGNCRLSTIAQRGQDIRAEEIEEQRKSRFSDMAQRSQERGTEENRRTKK</sequence>
<keyword evidence="3" id="KW-1185">Reference proteome</keyword>
<protein>
    <submittedName>
        <fullName evidence="2">Uncharacterized protein</fullName>
    </submittedName>
</protein>
<evidence type="ECO:0000313" key="2">
    <source>
        <dbReference type="EMBL" id="GBL88402.1"/>
    </source>
</evidence>
<feature type="compositionally biased region" description="Basic and acidic residues" evidence="1">
    <location>
        <begin position="109"/>
        <end position="123"/>
    </location>
</feature>
<dbReference type="AlphaFoldDB" id="A0A4Y2B7U0"/>
<proteinExistence type="predicted"/>
<evidence type="ECO:0000313" key="3">
    <source>
        <dbReference type="Proteomes" id="UP000499080"/>
    </source>
</evidence>
<comment type="caution">
    <text evidence="2">The sequence shown here is derived from an EMBL/GenBank/DDBJ whole genome shotgun (WGS) entry which is preliminary data.</text>
</comment>
<gene>
    <name evidence="2" type="ORF">AVEN_15736_1</name>
</gene>
<feature type="region of interest" description="Disordered" evidence="1">
    <location>
        <begin position="109"/>
        <end position="143"/>
    </location>
</feature>
<feature type="compositionally biased region" description="Basic and acidic residues" evidence="1">
    <location>
        <begin position="130"/>
        <end position="143"/>
    </location>
</feature>
<organism evidence="2 3">
    <name type="scientific">Araneus ventricosus</name>
    <name type="common">Orbweaver spider</name>
    <name type="synonym">Epeira ventricosa</name>
    <dbReference type="NCBI Taxonomy" id="182803"/>
    <lineage>
        <taxon>Eukaryota</taxon>
        <taxon>Metazoa</taxon>
        <taxon>Ecdysozoa</taxon>
        <taxon>Arthropoda</taxon>
        <taxon>Chelicerata</taxon>
        <taxon>Arachnida</taxon>
        <taxon>Araneae</taxon>
        <taxon>Araneomorphae</taxon>
        <taxon>Entelegynae</taxon>
        <taxon>Araneoidea</taxon>
        <taxon>Araneidae</taxon>
        <taxon>Araneus</taxon>
    </lineage>
</organism>
<reference evidence="2 3" key="1">
    <citation type="journal article" date="2019" name="Sci. Rep.">
        <title>Orb-weaving spider Araneus ventricosus genome elucidates the spidroin gene catalogue.</title>
        <authorList>
            <person name="Kono N."/>
            <person name="Nakamura H."/>
            <person name="Ohtoshi R."/>
            <person name="Moran D.A.P."/>
            <person name="Shinohara A."/>
            <person name="Yoshida Y."/>
            <person name="Fujiwara M."/>
            <person name="Mori M."/>
            <person name="Tomita M."/>
            <person name="Arakawa K."/>
        </authorList>
    </citation>
    <scope>NUCLEOTIDE SEQUENCE [LARGE SCALE GENOMIC DNA]</scope>
</reference>
<evidence type="ECO:0000256" key="1">
    <source>
        <dbReference type="SAM" id="MobiDB-lite"/>
    </source>
</evidence>
<name>A0A4Y2B7U0_ARAVE</name>
<dbReference type="EMBL" id="BGPR01082736">
    <property type="protein sequence ID" value="GBL88402.1"/>
    <property type="molecule type" value="Genomic_DNA"/>
</dbReference>